<gene>
    <name evidence="4" type="ORF">PVAND_002809</name>
</gene>
<feature type="region of interest" description="Disordered" evidence="3">
    <location>
        <begin position="338"/>
        <end position="374"/>
    </location>
</feature>
<evidence type="ECO:0000256" key="1">
    <source>
        <dbReference type="ARBA" id="ARBA00023054"/>
    </source>
</evidence>
<evidence type="ECO:0008006" key="6">
    <source>
        <dbReference type="Google" id="ProtNLM"/>
    </source>
</evidence>
<feature type="compositionally biased region" description="Basic and acidic residues" evidence="3">
    <location>
        <begin position="338"/>
        <end position="348"/>
    </location>
</feature>
<dbReference type="Pfam" id="PF13300">
    <property type="entry name" value="DUF4078"/>
    <property type="match status" value="1"/>
</dbReference>
<evidence type="ECO:0000313" key="5">
    <source>
        <dbReference type="Proteomes" id="UP001107558"/>
    </source>
</evidence>
<comment type="caution">
    <text evidence="4">The sequence shown here is derived from an EMBL/GenBank/DDBJ whole genome shotgun (WGS) entry which is preliminary data.</text>
</comment>
<protein>
    <recommendedName>
        <fullName evidence="6">Coiled-coil domain-containing protein</fullName>
    </recommendedName>
</protein>
<evidence type="ECO:0000256" key="3">
    <source>
        <dbReference type="SAM" id="MobiDB-lite"/>
    </source>
</evidence>
<dbReference type="PANTHER" id="PTHR15885:SF1">
    <property type="entry name" value="COILED-COIL DOMAIN-CONTAINING PROTEIN 174"/>
    <property type="match status" value="1"/>
</dbReference>
<accession>A0A9J6BS53</accession>
<dbReference type="InterPro" id="IPR025066">
    <property type="entry name" value="CCDC174-like"/>
</dbReference>
<proteinExistence type="predicted"/>
<dbReference type="OrthoDB" id="333551at2759"/>
<dbReference type="Proteomes" id="UP001107558">
    <property type="component" value="Chromosome 3"/>
</dbReference>
<evidence type="ECO:0000313" key="4">
    <source>
        <dbReference type="EMBL" id="KAG5672700.1"/>
    </source>
</evidence>
<keyword evidence="1 2" id="KW-0175">Coiled coil</keyword>
<dbReference type="PANTHER" id="PTHR15885">
    <property type="entry name" value="COILED-COIL DOMAIN-CONTAINING PROTEIN 174"/>
    <property type="match status" value="1"/>
</dbReference>
<dbReference type="EMBL" id="JADBJN010000003">
    <property type="protein sequence ID" value="KAG5672700.1"/>
    <property type="molecule type" value="Genomic_DNA"/>
</dbReference>
<organism evidence="4 5">
    <name type="scientific">Polypedilum vanderplanki</name>
    <name type="common">Sleeping chironomid midge</name>
    <dbReference type="NCBI Taxonomy" id="319348"/>
    <lineage>
        <taxon>Eukaryota</taxon>
        <taxon>Metazoa</taxon>
        <taxon>Ecdysozoa</taxon>
        <taxon>Arthropoda</taxon>
        <taxon>Hexapoda</taxon>
        <taxon>Insecta</taxon>
        <taxon>Pterygota</taxon>
        <taxon>Neoptera</taxon>
        <taxon>Endopterygota</taxon>
        <taxon>Diptera</taxon>
        <taxon>Nematocera</taxon>
        <taxon>Chironomoidea</taxon>
        <taxon>Chironomidae</taxon>
        <taxon>Chironominae</taxon>
        <taxon>Polypedilum</taxon>
        <taxon>Polypedilum</taxon>
    </lineage>
</organism>
<dbReference type="GO" id="GO:0005634">
    <property type="term" value="C:nucleus"/>
    <property type="evidence" value="ECO:0007669"/>
    <property type="project" value="TreeGrafter"/>
</dbReference>
<keyword evidence="5" id="KW-1185">Reference proteome</keyword>
<dbReference type="AlphaFoldDB" id="A0A9J6BS53"/>
<evidence type="ECO:0000256" key="2">
    <source>
        <dbReference type="SAM" id="Coils"/>
    </source>
</evidence>
<feature type="coiled-coil region" evidence="2">
    <location>
        <begin position="212"/>
        <end position="246"/>
    </location>
</feature>
<name>A0A9J6BS53_POLVA</name>
<reference evidence="4" key="1">
    <citation type="submission" date="2021-03" db="EMBL/GenBank/DDBJ databases">
        <title>Chromosome level genome of the anhydrobiotic midge Polypedilum vanderplanki.</title>
        <authorList>
            <person name="Yoshida Y."/>
            <person name="Kikawada T."/>
            <person name="Gusev O."/>
        </authorList>
    </citation>
    <scope>NUCLEOTIDE SEQUENCE</scope>
    <source>
        <strain evidence="4">NIAS01</strain>
        <tissue evidence="4">Whole body or cell culture</tissue>
    </source>
</reference>
<sequence length="389" mass="46883">MSEEKKNKIEIDQSSLLSLKTELLRKKAEALSSNQQSTVTKFKIKHDKTKKIDTTKSEKDCKVYEHEDKNQMDKVKKTLEAKAKYYEKMQSSRQNTALILFKNKVSTKESNAFDDEDYVEFTDCFGRSRHLSKEEYNTMKRQQIEETGDRIEKIVKVEQEVGNHFRKQREHWENQEKINSEQNEVFYQDLLFDEAREHGTSFYAFSTDHAKREEQKEKLLQMRKDTEKAQSQRNLLKRQRDEIIKNRVTQAKARIRQKFGLPPETTAEETTEEQYKDNLNEAHTEKIDEMELERERQRKEHIRPWDKDKLSEKRKNEYDETEWIPKREKLIMTQEEWIDKQRNERDKNFAPMYDSKPSSSSQMHHHRNSSNKIEKDVLANLKFIRKKFD</sequence>